<dbReference type="AlphaFoldDB" id="A0A6B0UME3"/>
<organism evidence="2">
    <name type="scientific">Ixodes ricinus</name>
    <name type="common">Common tick</name>
    <name type="synonym">Acarus ricinus</name>
    <dbReference type="NCBI Taxonomy" id="34613"/>
    <lineage>
        <taxon>Eukaryota</taxon>
        <taxon>Metazoa</taxon>
        <taxon>Ecdysozoa</taxon>
        <taxon>Arthropoda</taxon>
        <taxon>Chelicerata</taxon>
        <taxon>Arachnida</taxon>
        <taxon>Acari</taxon>
        <taxon>Parasitiformes</taxon>
        <taxon>Ixodida</taxon>
        <taxon>Ixodoidea</taxon>
        <taxon>Ixodidae</taxon>
        <taxon>Ixodinae</taxon>
        <taxon>Ixodes</taxon>
    </lineage>
</organism>
<proteinExistence type="predicted"/>
<reference evidence="2" key="1">
    <citation type="submission" date="2019-12" db="EMBL/GenBank/DDBJ databases">
        <title>An insight into the sialome of adult female Ixodes ricinus ticks feeding for 6 days.</title>
        <authorList>
            <person name="Perner J."/>
            <person name="Ribeiro J.M.C."/>
        </authorList>
    </citation>
    <scope>NUCLEOTIDE SEQUENCE</scope>
    <source>
        <strain evidence="2">Semi-engorged</strain>
        <tissue evidence="2">Salivary glands</tissue>
    </source>
</reference>
<keyword evidence="1" id="KW-1133">Transmembrane helix</keyword>
<evidence type="ECO:0000256" key="1">
    <source>
        <dbReference type="SAM" id="Phobius"/>
    </source>
</evidence>
<feature type="transmembrane region" description="Helical" evidence="1">
    <location>
        <begin position="37"/>
        <end position="63"/>
    </location>
</feature>
<keyword evidence="1" id="KW-0812">Transmembrane</keyword>
<keyword evidence="1" id="KW-0472">Membrane</keyword>
<evidence type="ECO:0000313" key="2">
    <source>
        <dbReference type="EMBL" id="MXU90979.1"/>
    </source>
</evidence>
<name>A0A6B0UME3_IXORI</name>
<protein>
    <submittedName>
        <fullName evidence="2">Putative secreted protein</fullName>
    </submittedName>
</protein>
<feature type="transmembrane region" description="Helical" evidence="1">
    <location>
        <begin position="92"/>
        <end position="111"/>
    </location>
</feature>
<sequence length="119" mass="13875">MALFRLLCCIFQIHFLGVLYRNTLRCLLLLFHLFPRVNLLCLWTVCYCQFCCPLSAILIQFFCRNNAGVLYDSCNAFIADCINGSDNWLCNVLNRTCILFTVFAFFFSGLLDSRFLQRL</sequence>
<dbReference type="EMBL" id="GIFC01008896">
    <property type="protein sequence ID" value="MXU90979.1"/>
    <property type="molecule type" value="Transcribed_RNA"/>
</dbReference>
<accession>A0A6B0UME3</accession>